<feature type="chain" id="PRO_5034508871" description="Transmembrane protein" evidence="1">
    <location>
        <begin position="28"/>
        <end position="109"/>
    </location>
</feature>
<evidence type="ECO:0000313" key="3">
    <source>
        <dbReference type="Proteomes" id="UP000663508"/>
    </source>
</evidence>
<proteinExistence type="predicted"/>
<gene>
    <name evidence="2" type="ORF">mvi_27840</name>
</gene>
<dbReference type="Proteomes" id="UP000663508">
    <property type="component" value="Chromosome"/>
</dbReference>
<evidence type="ECO:0000256" key="1">
    <source>
        <dbReference type="SAM" id="SignalP"/>
    </source>
</evidence>
<dbReference type="KEGG" id="mind:mvi_27840"/>
<accession>A0A8H8WTU2</accession>
<name>A0A8H8WTU2_9HYPH</name>
<dbReference type="AlphaFoldDB" id="A0A8H8WTU2"/>
<sequence>MRKLAIIPALAVALGAVSTVAPSPAQAQGWRGHGYGHHYGHGYGRGYVGRPYAYGGRRRGISPGAAVGLGIAGAAVGAIGAAAAADAARRNGYGYYGAPAPAYGYGYGY</sequence>
<keyword evidence="1" id="KW-0732">Signal</keyword>
<feature type="signal peptide" evidence="1">
    <location>
        <begin position="1"/>
        <end position="27"/>
    </location>
</feature>
<reference evidence="2" key="1">
    <citation type="submission" date="2020-11" db="EMBL/GenBank/DDBJ databases">
        <title>Complete genome sequence of a novel pathogenic Methylobacterium strain isolated from rice in Vietnam.</title>
        <authorList>
            <person name="Lai K."/>
            <person name="Okazaki S."/>
            <person name="Higashi K."/>
            <person name="Mori H."/>
            <person name="Toyoda A."/>
            <person name="Kurokawa K."/>
        </authorList>
    </citation>
    <scope>NUCLEOTIDE SEQUENCE</scope>
    <source>
        <strain evidence="2">VL1</strain>
    </source>
</reference>
<protein>
    <recommendedName>
        <fullName evidence="4">Transmembrane protein</fullName>
    </recommendedName>
</protein>
<organism evidence="2 3">
    <name type="scientific">Methylobacterium indicum</name>
    <dbReference type="NCBI Taxonomy" id="1775910"/>
    <lineage>
        <taxon>Bacteria</taxon>
        <taxon>Pseudomonadati</taxon>
        <taxon>Pseudomonadota</taxon>
        <taxon>Alphaproteobacteria</taxon>
        <taxon>Hyphomicrobiales</taxon>
        <taxon>Methylobacteriaceae</taxon>
        <taxon>Methylobacterium</taxon>
    </lineage>
</organism>
<dbReference type="EMBL" id="AP024145">
    <property type="protein sequence ID" value="BCM84323.1"/>
    <property type="molecule type" value="Genomic_DNA"/>
</dbReference>
<evidence type="ECO:0000313" key="2">
    <source>
        <dbReference type="EMBL" id="BCM84323.1"/>
    </source>
</evidence>
<evidence type="ECO:0008006" key="4">
    <source>
        <dbReference type="Google" id="ProtNLM"/>
    </source>
</evidence>
<dbReference type="RefSeq" id="WP_058620100.1">
    <property type="nucleotide sequence ID" value="NZ_AP024145.1"/>
</dbReference>